<accession>A0ABV6JAR6</accession>
<evidence type="ECO:0000313" key="1">
    <source>
        <dbReference type="EMBL" id="MFC0392647.1"/>
    </source>
</evidence>
<comment type="caution">
    <text evidence="1">The sequence shown here is derived from an EMBL/GenBank/DDBJ whole genome shotgun (WGS) entry which is preliminary data.</text>
</comment>
<sequence length="85" mass="9145">MEIILPHRAGYEFGIGIDRLSGAAKNTVVTGDPTTVQYSPGSVQSFNVTRIRTSHDLQRHLGPSTLRRLTAVLPSEQGSPLVSST</sequence>
<evidence type="ECO:0000313" key="2">
    <source>
        <dbReference type="Proteomes" id="UP001589818"/>
    </source>
</evidence>
<organism evidence="1 2">
    <name type="scientific">Paenibacillus mendelii</name>
    <dbReference type="NCBI Taxonomy" id="206163"/>
    <lineage>
        <taxon>Bacteria</taxon>
        <taxon>Bacillati</taxon>
        <taxon>Bacillota</taxon>
        <taxon>Bacilli</taxon>
        <taxon>Bacillales</taxon>
        <taxon>Paenibacillaceae</taxon>
        <taxon>Paenibacillus</taxon>
    </lineage>
</organism>
<protein>
    <submittedName>
        <fullName evidence="1">Uncharacterized protein</fullName>
    </submittedName>
</protein>
<proteinExistence type="predicted"/>
<dbReference type="RefSeq" id="WP_204822741.1">
    <property type="nucleotide sequence ID" value="NZ_JANHOF010000034.1"/>
</dbReference>
<reference evidence="1 2" key="1">
    <citation type="submission" date="2024-09" db="EMBL/GenBank/DDBJ databases">
        <authorList>
            <person name="Sun Q."/>
            <person name="Mori K."/>
        </authorList>
    </citation>
    <scope>NUCLEOTIDE SEQUENCE [LARGE SCALE GENOMIC DNA]</scope>
    <source>
        <strain evidence="1 2">CCM 4839</strain>
    </source>
</reference>
<dbReference type="Proteomes" id="UP001589818">
    <property type="component" value="Unassembled WGS sequence"/>
</dbReference>
<name>A0ABV6JAR6_9BACL</name>
<keyword evidence="2" id="KW-1185">Reference proteome</keyword>
<gene>
    <name evidence="1" type="ORF">ACFFJ8_14850</name>
</gene>
<dbReference type="EMBL" id="JBHLVF010000019">
    <property type="protein sequence ID" value="MFC0392647.1"/>
    <property type="molecule type" value="Genomic_DNA"/>
</dbReference>